<keyword evidence="10" id="KW-1185">Reference proteome</keyword>
<comment type="caution">
    <text evidence="9">The sequence shown here is derived from an EMBL/GenBank/DDBJ whole genome shotgun (WGS) entry which is preliminary data.</text>
</comment>
<dbReference type="NCBIfam" id="TIGR01413">
    <property type="entry name" value="Dyp_perox_fam"/>
    <property type="match status" value="1"/>
</dbReference>
<dbReference type="InterPro" id="IPR048328">
    <property type="entry name" value="Dyp_perox_C"/>
</dbReference>
<name>A0ABX0ZNK5_9ACTN</name>
<dbReference type="InterPro" id="IPR006314">
    <property type="entry name" value="Dyp_peroxidase"/>
</dbReference>
<keyword evidence="3" id="KW-0479">Metal-binding</keyword>
<dbReference type="SUPFAM" id="SSF54909">
    <property type="entry name" value="Dimeric alpha+beta barrel"/>
    <property type="match status" value="1"/>
</dbReference>
<proteinExistence type="inferred from homology"/>
<feature type="domain" description="Dyp-type peroxidase C-terminal" evidence="8">
    <location>
        <begin position="136"/>
        <end position="296"/>
    </location>
</feature>
<keyword evidence="5" id="KW-0408">Iron</keyword>
<organism evidence="9 10">
    <name type="scientific">Actinacidiphila epipremni</name>
    <dbReference type="NCBI Taxonomy" id="2053013"/>
    <lineage>
        <taxon>Bacteria</taxon>
        <taxon>Bacillati</taxon>
        <taxon>Actinomycetota</taxon>
        <taxon>Actinomycetes</taxon>
        <taxon>Kitasatosporales</taxon>
        <taxon>Streptomycetaceae</taxon>
        <taxon>Actinacidiphila</taxon>
    </lineage>
</organism>
<dbReference type="PANTHER" id="PTHR30521:SF0">
    <property type="entry name" value="DYP-TYPE PEROXIDASE FAMILY PROTEIN"/>
    <property type="match status" value="1"/>
</dbReference>
<comment type="similarity">
    <text evidence="6">Belongs to the DyP-type peroxidase family.</text>
</comment>
<evidence type="ECO:0000256" key="6">
    <source>
        <dbReference type="ARBA" id="ARBA00025737"/>
    </source>
</evidence>
<reference evidence="9 10" key="1">
    <citation type="submission" date="2020-03" db="EMBL/GenBank/DDBJ databases">
        <title>WGS of actinomycetes isolated from Thailand.</title>
        <authorList>
            <person name="Thawai C."/>
        </authorList>
    </citation>
    <scope>NUCLEOTIDE SEQUENCE [LARGE SCALE GENOMIC DNA]</scope>
    <source>
        <strain evidence="9 10">PRB2-1</strain>
    </source>
</reference>
<evidence type="ECO:0000256" key="2">
    <source>
        <dbReference type="ARBA" id="ARBA00022559"/>
    </source>
</evidence>
<dbReference type="EMBL" id="JAATEJ010000004">
    <property type="protein sequence ID" value="NJP43409.1"/>
    <property type="molecule type" value="Genomic_DNA"/>
</dbReference>
<dbReference type="Pfam" id="PF04261">
    <property type="entry name" value="Dyp_perox_N"/>
    <property type="match status" value="1"/>
</dbReference>
<comment type="cofactor">
    <cofactor evidence="1">
        <name>heme b</name>
        <dbReference type="ChEBI" id="CHEBI:60344"/>
    </cofactor>
</comment>
<dbReference type="GO" id="GO:0004601">
    <property type="term" value="F:peroxidase activity"/>
    <property type="evidence" value="ECO:0007669"/>
    <property type="project" value="UniProtKB-KW"/>
</dbReference>
<evidence type="ECO:0000259" key="7">
    <source>
        <dbReference type="Pfam" id="PF04261"/>
    </source>
</evidence>
<sequence>MPTPQPVLSPLTTASHFLVVTVDPGGDAVVRDLLADLSGLQRAIGFGHPAGELSVVAAIGSDAWGRLTDAPRPAELHPFRELRGARHVAPSTPGDVLFHIRATRQDLCFSLATEIMARLRGSVTVADEVQGFSYLDQRDLLGFVDGTENPVGEQAADAVLIGVEDAAHAGGSYVIVQKYLHDLDAWNRLPVEEQERIVGRRKLTNIETGTPGSHVELNTITDPDGTERKILRDNMPFGNPGSGEFGTYFIGYARTPAVTEEMLRHMFLGDGDTSHDRILDFSTPVTGTLFFAPTGDFLDDLGGDEKDS</sequence>
<gene>
    <name evidence="9" type="ORF">HCN08_08335</name>
</gene>
<evidence type="ECO:0000259" key="8">
    <source>
        <dbReference type="Pfam" id="PF20628"/>
    </source>
</evidence>
<evidence type="ECO:0000313" key="9">
    <source>
        <dbReference type="EMBL" id="NJP43409.1"/>
    </source>
</evidence>
<dbReference type="PANTHER" id="PTHR30521">
    <property type="entry name" value="DEFERROCHELATASE/PEROXIDASE"/>
    <property type="match status" value="1"/>
</dbReference>
<accession>A0ABX0ZNK5</accession>
<protein>
    <submittedName>
        <fullName evidence="9">Dyp-type peroxidase</fullName>
    </submittedName>
</protein>
<evidence type="ECO:0000256" key="1">
    <source>
        <dbReference type="ARBA" id="ARBA00001970"/>
    </source>
</evidence>
<dbReference type="InterPro" id="IPR048327">
    <property type="entry name" value="Dyp_perox_N"/>
</dbReference>
<dbReference type="PROSITE" id="PS51404">
    <property type="entry name" value="DYP_PEROXIDASE"/>
    <property type="match status" value="1"/>
</dbReference>
<keyword evidence="4" id="KW-0560">Oxidoreductase</keyword>
<evidence type="ECO:0000256" key="4">
    <source>
        <dbReference type="ARBA" id="ARBA00023002"/>
    </source>
</evidence>
<keyword evidence="2 9" id="KW-0575">Peroxidase</keyword>
<dbReference type="RefSeq" id="WP_167982261.1">
    <property type="nucleotide sequence ID" value="NZ_JAATEJ010000004.1"/>
</dbReference>
<dbReference type="Pfam" id="PF20628">
    <property type="entry name" value="Dyp_perox_C"/>
    <property type="match status" value="1"/>
</dbReference>
<evidence type="ECO:0000256" key="5">
    <source>
        <dbReference type="ARBA" id="ARBA00023004"/>
    </source>
</evidence>
<dbReference type="Proteomes" id="UP000734511">
    <property type="component" value="Unassembled WGS sequence"/>
</dbReference>
<feature type="domain" description="Dyp-type peroxidase N-terminal" evidence="7">
    <location>
        <begin position="5"/>
        <end position="132"/>
    </location>
</feature>
<evidence type="ECO:0000256" key="3">
    <source>
        <dbReference type="ARBA" id="ARBA00022723"/>
    </source>
</evidence>
<dbReference type="InterPro" id="IPR011008">
    <property type="entry name" value="Dimeric_a/b-barrel"/>
</dbReference>
<evidence type="ECO:0000313" key="10">
    <source>
        <dbReference type="Proteomes" id="UP000734511"/>
    </source>
</evidence>